<gene>
    <name evidence="1" type="ORF">JZO70_03360</name>
</gene>
<accession>A0ABS3L6D4</accession>
<dbReference type="RefSeq" id="WP_207672117.1">
    <property type="nucleotide sequence ID" value="NZ_JAFREM010000004.1"/>
</dbReference>
<evidence type="ECO:0000313" key="2">
    <source>
        <dbReference type="Proteomes" id="UP000664601"/>
    </source>
</evidence>
<comment type="caution">
    <text evidence="1">The sequence shown here is derived from an EMBL/GenBank/DDBJ whole genome shotgun (WGS) entry which is preliminary data.</text>
</comment>
<evidence type="ECO:0008006" key="3">
    <source>
        <dbReference type="Google" id="ProtNLM"/>
    </source>
</evidence>
<keyword evidence="2" id="KW-1185">Reference proteome</keyword>
<dbReference type="PROSITE" id="PS51257">
    <property type="entry name" value="PROKAR_LIPOPROTEIN"/>
    <property type="match status" value="1"/>
</dbReference>
<dbReference type="EMBL" id="JAFREM010000004">
    <property type="protein sequence ID" value="MBO1305185.1"/>
    <property type="molecule type" value="Genomic_DNA"/>
</dbReference>
<name>A0ABS3L6D4_9ENTE</name>
<reference evidence="1 2" key="1">
    <citation type="submission" date="2021-03" db="EMBL/GenBank/DDBJ databases">
        <title>Enterococcal diversity collection.</title>
        <authorList>
            <person name="Gilmore M.S."/>
            <person name="Schwartzman J."/>
            <person name="Van Tyne D."/>
            <person name="Martin M."/>
            <person name="Earl A.M."/>
            <person name="Manson A.L."/>
            <person name="Straub T."/>
            <person name="Salamzade R."/>
            <person name="Saavedra J."/>
            <person name="Lebreton F."/>
            <person name="Prichula J."/>
            <person name="Schaufler K."/>
            <person name="Gaca A."/>
            <person name="Sgardioli B."/>
            <person name="Wagenaar J."/>
            <person name="Strong T."/>
        </authorList>
    </citation>
    <scope>NUCLEOTIDE SEQUENCE [LARGE SCALE GENOMIC DNA]</scope>
    <source>
        <strain evidence="1 2">669A</strain>
    </source>
</reference>
<sequence length="354" mass="39546">MKRVKLVVLLVIILVLGACSKSPKEEFIASYDSLGTGEYNAGKFEATITDFKMNQTSGAAWAQILNDSLKNMTSQGDYQFNEKDSSFSFNAAVEVFGTEMPLNIVGNEEKFYVSTSFVDGMFALMDSFGVPIEADQTQIEKLAGKYIEVDTDELVEEAGEDTDSSADAEEMSSKMTKLLEDAKEESFKADGDTVSHTFTSADLVKIAEDRDLSEDTKTSLENTKITMSINKKTKKTNCTIKISDDEQEMTMKLKFTPSKKDKAIKLPKEKDIVSEEELNNFFQEMNQSTTNNLSAYTDPEILSDEEFELLYQQIEATLDEFDEDQKHDIIEAYALHLTEEQQGRLIALLASSAA</sequence>
<dbReference type="Proteomes" id="UP000664601">
    <property type="component" value="Unassembled WGS sequence"/>
</dbReference>
<protein>
    <recommendedName>
        <fullName evidence="3">DUF5105 domain-containing protein</fullName>
    </recommendedName>
</protein>
<evidence type="ECO:0000313" key="1">
    <source>
        <dbReference type="EMBL" id="MBO1305185.1"/>
    </source>
</evidence>
<organism evidence="1 2">
    <name type="scientific">Candidatus Enterococcus moelleringii</name>
    <dbReference type="NCBI Taxonomy" id="2815325"/>
    <lineage>
        <taxon>Bacteria</taxon>
        <taxon>Bacillati</taxon>
        <taxon>Bacillota</taxon>
        <taxon>Bacilli</taxon>
        <taxon>Lactobacillales</taxon>
        <taxon>Enterococcaceae</taxon>
        <taxon>Enterococcus</taxon>
    </lineage>
</organism>
<proteinExistence type="predicted"/>